<organism evidence="2 3">
    <name type="scientific">Kitasatospora setae (strain ATCC 33774 / DSM 43861 / JCM 3304 / KCC A-0304 / NBRC 14216 / KM-6054)</name>
    <name type="common">Streptomyces setae</name>
    <dbReference type="NCBI Taxonomy" id="452652"/>
    <lineage>
        <taxon>Bacteria</taxon>
        <taxon>Bacillati</taxon>
        <taxon>Actinomycetota</taxon>
        <taxon>Actinomycetes</taxon>
        <taxon>Kitasatosporales</taxon>
        <taxon>Streptomycetaceae</taxon>
        <taxon>Kitasatospora</taxon>
    </lineage>
</organism>
<dbReference type="Proteomes" id="UP000007076">
    <property type="component" value="Chromosome"/>
</dbReference>
<dbReference type="STRING" id="452652.KSE_52495"/>
<reference evidence="2 3" key="1">
    <citation type="journal article" date="2010" name="DNA Res.">
        <title>Genome sequence of Kitasatospora setae NBRC 14216T: an evolutionary snapshot of the family Streptomycetaceae.</title>
        <authorList>
            <person name="Ichikawa N."/>
            <person name="Oguchi A."/>
            <person name="Ikeda H."/>
            <person name="Ishikawa J."/>
            <person name="Kitani S."/>
            <person name="Watanabe Y."/>
            <person name="Nakamura S."/>
            <person name="Katano Y."/>
            <person name="Kishi E."/>
            <person name="Sasagawa M."/>
            <person name="Ankai A."/>
            <person name="Fukui S."/>
            <person name="Hashimoto Y."/>
            <person name="Kamata S."/>
            <person name="Otoguro M."/>
            <person name="Tanikawa S."/>
            <person name="Nihira T."/>
            <person name="Horinouchi S."/>
            <person name="Ohnishi Y."/>
            <person name="Hayakawa M."/>
            <person name="Kuzuyama T."/>
            <person name="Arisawa A."/>
            <person name="Nomoto F."/>
            <person name="Miura H."/>
            <person name="Takahashi Y."/>
            <person name="Fujita N."/>
        </authorList>
    </citation>
    <scope>NUCLEOTIDE SEQUENCE [LARGE SCALE GENOMIC DNA]</scope>
    <source>
        <strain evidence="3">ATCC 33774 / DSM 43861 / JCM 3304 / KCC A-0304 / NBRC 14216 / KM-6054</strain>
    </source>
</reference>
<protein>
    <submittedName>
        <fullName evidence="2">Uncharacterized protein</fullName>
    </submittedName>
</protein>
<dbReference type="KEGG" id="ksk:KSE_52495"/>
<keyword evidence="3" id="KW-1185">Reference proteome</keyword>
<dbReference type="EMBL" id="AP010968">
    <property type="protein sequence ID" value="BAJ31025.1"/>
    <property type="molecule type" value="Genomic_DNA"/>
</dbReference>
<sequence>MSGHLPGRNLRERAAERPVPARPEPRSAGIEISSGSDQRIRRRKDRAFGRPLRRGLVATSEQVEGLGCSHPGSSRQRCDIGPNHRIRVPVQVVDQHSQRPIVQNQPPKQQMGEKPRLIGLEAGRQVRCACALHRTPEFVELQVRGRDRPASDLPGLPRLHVHPLMNHQVDMQVRCGGPQPGSGRPAEVRHRQTLRRCPWCQVGL</sequence>
<evidence type="ECO:0000256" key="1">
    <source>
        <dbReference type="SAM" id="MobiDB-lite"/>
    </source>
</evidence>
<evidence type="ECO:0000313" key="2">
    <source>
        <dbReference type="EMBL" id="BAJ31025.1"/>
    </source>
</evidence>
<dbReference type="AlphaFoldDB" id="E4NHP5"/>
<feature type="region of interest" description="Disordered" evidence="1">
    <location>
        <begin position="1"/>
        <end position="48"/>
    </location>
</feature>
<name>E4NHP5_KITSK</name>
<dbReference type="HOGENOM" id="CLU_1341777_0_0_11"/>
<gene>
    <name evidence="2" type="ordered locus">KSE_52495</name>
</gene>
<accession>E4NHP5</accession>
<proteinExistence type="predicted"/>
<evidence type="ECO:0000313" key="3">
    <source>
        <dbReference type="Proteomes" id="UP000007076"/>
    </source>
</evidence>